<feature type="transmembrane region" description="Helical" evidence="2">
    <location>
        <begin position="182"/>
        <end position="203"/>
    </location>
</feature>
<dbReference type="Proteomes" id="UP000637578">
    <property type="component" value="Unassembled WGS sequence"/>
</dbReference>
<keyword evidence="2" id="KW-0812">Transmembrane</keyword>
<keyword evidence="4" id="KW-1185">Reference proteome</keyword>
<organism evidence="3 4">
    <name type="scientific">Longimycelium tulufanense</name>
    <dbReference type="NCBI Taxonomy" id="907463"/>
    <lineage>
        <taxon>Bacteria</taxon>
        <taxon>Bacillati</taxon>
        <taxon>Actinomycetota</taxon>
        <taxon>Actinomycetes</taxon>
        <taxon>Pseudonocardiales</taxon>
        <taxon>Pseudonocardiaceae</taxon>
        <taxon>Longimycelium</taxon>
    </lineage>
</organism>
<protein>
    <submittedName>
        <fullName evidence="3">Uncharacterized protein</fullName>
    </submittedName>
</protein>
<reference evidence="3" key="2">
    <citation type="submission" date="2020-09" db="EMBL/GenBank/DDBJ databases">
        <authorList>
            <person name="Sun Q."/>
            <person name="Zhou Y."/>
        </authorList>
    </citation>
    <scope>NUCLEOTIDE SEQUENCE</scope>
    <source>
        <strain evidence="3">CGMCC 4.5737</strain>
    </source>
</reference>
<gene>
    <name evidence="3" type="ORF">GCM10012275_45440</name>
</gene>
<feature type="transmembrane region" description="Helical" evidence="2">
    <location>
        <begin position="79"/>
        <end position="101"/>
    </location>
</feature>
<reference evidence="3" key="1">
    <citation type="journal article" date="2014" name="Int. J. Syst. Evol. Microbiol.">
        <title>Complete genome sequence of Corynebacterium casei LMG S-19264T (=DSM 44701T), isolated from a smear-ripened cheese.</title>
        <authorList>
            <consortium name="US DOE Joint Genome Institute (JGI-PGF)"/>
            <person name="Walter F."/>
            <person name="Albersmeier A."/>
            <person name="Kalinowski J."/>
            <person name="Ruckert C."/>
        </authorList>
    </citation>
    <scope>NUCLEOTIDE SEQUENCE</scope>
    <source>
        <strain evidence="3">CGMCC 4.5737</strain>
    </source>
</reference>
<feature type="compositionally biased region" description="Polar residues" evidence="1">
    <location>
        <begin position="1"/>
        <end position="15"/>
    </location>
</feature>
<name>A0A8J3FVM6_9PSEU</name>
<dbReference type="RefSeq" id="WP_189060429.1">
    <property type="nucleotide sequence ID" value="NZ_BMMK01000024.1"/>
</dbReference>
<dbReference type="AlphaFoldDB" id="A0A8J3FVM6"/>
<sequence>MTSPYDPSRDGQQPSPYVVRPGYPPHQPPADYAPVPAARGCASQPYPQQGFPQAGHGYPCAPRPRPTEYGEGRPTEVDLAFWLFIGNVLLMVTGIALQFVYLDRIVAMAGVTGSAGEADAVAVASRAGLTFGAVVSGLAAVLWLVFIFMMRAGRHWARIVLTIFGALSVVFSLVGLSRPQLHAIMVAGGLQVVVLSVGTVLMFRPAANRFFAQGG</sequence>
<accession>A0A8J3FVM6</accession>
<keyword evidence="2" id="KW-1133">Transmembrane helix</keyword>
<feature type="transmembrane region" description="Helical" evidence="2">
    <location>
        <begin position="129"/>
        <end position="149"/>
    </location>
</feature>
<evidence type="ECO:0000313" key="4">
    <source>
        <dbReference type="Proteomes" id="UP000637578"/>
    </source>
</evidence>
<evidence type="ECO:0000313" key="3">
    <source>
        <dbReference type="EMBL" id="GGM69807.1"/>
    </source>
</evidence>
<evidence type="ECO:0000256" key="1">
    <source>
        <dbReference type="SAM" id="MobiDB-lite"/>
    </source>
</evidence>
<keyword evidence="2" id="KW-0472">Membrane</keyword>
<evidence type="ECO:0000256" key="2">
    <source>
        <dbReference type="SAM" id="Phobius"/>
    </source>
</evidence>
<feature type="region of interest" description="Disordered" evidence="1">
    <location>
        <begin position="1"/>
        <end position="46"/>
    </location>
</feature>
<dbReference type="EMBL" id="BMMK01000024">
    <property type="protein sequence ID" value="GGM69807.1"/>
    <property type="molecule type" value="Genomic_DNA"/>
</dbReference>
<comment type="caution">
    <text evidence="3">The sequence shown here is derived from an EMBL/GenBank/DDBJ whole genome shotgun (WGS) entry which is preliminary data.</text>
</comment>
<proteinExistence type="predicted"/>
<feature type="transmembrane region" description="Helical" evidence="2">
    <location>
        <begin position="156"/>
        <end position="176"/>
    </location>
</feature>